<dbReference type="Pfam" id="PF04075">
    <property type="entry name" value="F420H2_quin_red"/>
    <property type="match status" value="1"/>
</dbReference>
<dbReference type="NCBIfam" id="TIGR00026">
    <property type="entry name" value="hi_GC_TIGR00026"/>
    <property type="match status" value="1"/>
</dbReference>
<dbReference type="GO" id="GO:0016491">
    <property type="term" value="F:oxidoreductase activity"/>
    <property type="evidence" value="ECO:0007669"/>
    <property type="project" value="InterPro"/>
</dbReference>
<reference evidence="3" key="1">
    <citation type="submission" date="2018-06" db="EMBL/GenBank/DDBJ databases">
        <authorList>
            <person name="Zhirakovskaya E."/>
        </authorList>
    </citation>
    <scope>NUCLEOTIDE SEQUENCE</scope>
</reference>
<sequence length="157" mass="17939">MLALRLLATVWSPTTHGVPINDLNVKLLSRFHTMLYRLTNGRIGRRLVDNDMLLLTTKGHKTGNEHTVPLLYLRDGGRLVVIASYGGRPSHPQWYRNLLADPIASVQILGDTFPVRATTMTAAERSDWWQKVVDAYADYAEYQSHTEREIPLVWLDR</sequence>
<dbReference type="Gene3D" id="2.30.110.10">
    <property type="entry name" value="Electron Transport, Fmn-binding Protein, Chain A"/>
    <property type="match status" value="1"/>
</dbReference>
<proteinExistence type="inferred from homology"/>
<dbReference type="SUPFAM" id="SSF50475">
    <property type="entry name" value="FMN-binding split barrel"/>
    <property type="match status" value="1"/>
</dbReference>
<comment type="similarity">
    <text evidence="1">Belongs to the F420H(2)-dependent quinone reductase family.</text>
</comment>
<dbReference type="InterPro" id="IPR004378">
    <property type="entry name" value="F420H2_quin_Rdtase"/>
</dbReference>
<evidence type="ECO:0000256" key="2">
    <source>
        <dbReference type="ARBA" id="ARBA00049106"/>
    </source>
</evidence>
<dbReference type="GO" id="GO:0005886">
    <property type="term" value="C:plasma membrane"/>
    <property type="evidence" value="ECO:0007669"/>
    <property type="project" value="TreeGrafter"/>
</dbReference>
<evidence type="ECO:0000256" key="1">
    <source>
        <dbReference type="ARBA" id="ARBA00008710"/>
    </source>
</evidence>
<comment type="catalytic activity">
    <reaction evidence="2">
        <text>oxidized coenzyme F420-(gamma-L-Glu)(n) + a quinol + H(+) = reduced coenzyme F420-(gamma-L-Glu)(n) + a quinone</text>
        <dbReference type="Rhea" id="RHEA:39663"/>
        <dbReference type="Rhea" id="RHEA-COMP:12939"/>
        <dbReference type="Rhea" id="RHEA-COMP:14378"/>
        <dbReference type="ChEBI" id="CHEBI:15378"/>
        <dbReference type="ChEBI" id="CHEBI:24646"/>
        <dbReference type="ChEBI" id="CHEBI:132124"/>
        <dbReference type="ChEBI" id="CHEBI:133980"/>
        <dbReference type="ChEBI" id="CHEBI:139511"/>
    </reaction>
</comment>
<dbReference type="PANTHER" id="PTHR39428:SF3">
    <property type="entry name" value="DEAZAFLAVIN-DEPENDENT NITROREDUCTASE"/>
    <property type="match status" value="1"/>
</dbReference>
<dbReference type="InterPro" id="IPR012349">
    <property type="entry name" value="Split_barrel_FMN-bd"/>
</dbReference>
<organism evidence="3">
    <name type="scientific">hydrothermal vent metagenome</name>
    <dbReference type="NCBI Taxonomy" id="652676"/>
    <lineage>
        <taxon>unclassified sequences</taxon>
        <taxon>metagenomes</taxon>
        <taxon>ecological metagenomes</taxon>
    </lineage>
</organism>
<gene>
    <name evidence="3" type="ORF">MNBD_ACTINO01-1631</name>
</gene>
<name>A0A3B0SUG7_9ZZZZ</name>
<accession>A0A3B0SUG7</accession>
<protein>
    <recommendedName>
        <fullName evidence="4">AclJ</fullName>
    </recommendedName>
</protein>
<dbReference type="EMBL" id="UOEI01000687">
    <property type="protein sequence ID" value="VAW09158.1"/>
    <property type="molecule type" value="Genomic_DNA"/>
</dbReference>
<dbReference type="GO" id="GO:0070967">
    <property type="term" value="F:coenzyme F420 binding"/>
    <property type="evidence" value="ECO:0007669"/>
    <property type="project" value="TreeGrafter"/>
</dbReference>
<dbReference type="PANTHER" id="PTHR39428">
    <property type="entry name" value="F420H(2)-DEPENDENT QUINONE REDUCTASE RV1261C"/>
    <property type="match status" value="1"/>
</dbReference>
<evidence type="ECO:0008006" key="4">
    <source>
        <dbReference type="Google" id="ProtNLM"/>
    </source>
</evidence>
<evidence type="ECO:0000313" key="3">
    <source>
        <dbReference type="EMBL" id="VAW09158.1"/>
    </source>
</evidence>
<dbReference type="AlphaFoldDB" id="A0A3B0SUG7"/>